<dbReference type="Gene3D" id="1.10.8.860">
    <property type="entry name" value="Enterocin 7a-like"/>
    <property type="match status" value="1"/>
</dbReference>
<reference evidence="1" key="1">
    <citation type="journal article" date="2012" name="J. Appl. Microbiol.">
        <title>Characterization and identification of weissellicin Y and weissellicin M, novel bacteriocins produced by Weissella hellenica QU 13.</title>
        <authorList>
            <person name="Masuda Y."/>
            <person name="Zendo T."/>
            <person name="Sawa N."/>
            <person name="Perez R.H."/>
            <person name="Nakayama J."/>
            <person name="Sonomoto K."/>
        </authorList>
    </citation>
    <scope>NUCLEOTIDE SEQUENCE</scope>
    <source>
        <strain evidence="1">QU 13</strain>
    </source>
</reference>
<dbReference type="EMBL" id="AB501211">
    <property type="protein sequence ID" value="BAL44213.1"/>
    <property type="molecule type" value="Genomic_DNA"/>
</dbReference>
<sequence length="43" mass="4939">MVSAAKVALKVGWGLVKKYYTKVMQFIGEGWSVDQIADWLKRH</sequence>
<accession>H1A8I6</accession>
<dbReference type="NCBIfam" id="NF033384">
    <property type="entry name" value="enterocin_MR10"/>
    <property type="match status" value="1"/>
</dbReference>
<dbReference type="TCDB" id="9.A.59.1.3">
    <property type="family name" value="the bacteriocin: enterocin/pediocin (bep) family"/>
</dbReference>
<proteinExistence type="predicted"/>
<protein>
    <submittedName>
        <fullName evidence="1">Weissellicin M</fullName>
    </submittedName>
</protein>
<name>H1A8I6_WEIHE</name>
<dbReference type="AlphaFoldDB" id="H1A8I6"/>
<dbReference type="SMR" id="H1A8I6"/>
<gene>
    <name evidence="1" type="primary">welM</name>
</gene>
<organism evidence="1">
    <name type="scientific">Weissella hellenica</name>
    <dbReference type="NCBI Taxonomy" id="46256"/>
    <lineage>
        <taxon>Bacteria</taxon>
        <taxon>Bacillati</taxon>
        <taxon>Bacillota</taxon>
        <taxon>Bacilli</taxon>
        <taxon>Lactobacillales</taxon>
        <taxon>Lactobacillaceae</taxon>
        <taxon>Weissella</taxon>
    </lineage>
</organism>
<evidence type="ECO:0000313" key="1">
    <source>
        <dbReference type="EMBL" id="BAL44213.1"/>
    </source>
</evidence>